<dbReference type="GO" id="GO:0030001">
    <property type="term" value="P:metal ion transport"/>
    <property type="evidence" value="ECO:0007669"/>
    <property type="project" value="InterPro"/>
</dbReference>
<dbReference type="InterPro" id="IPR006127">
    <property type="entry name" value="ZnuA-like"/>
</dbReference>
<evidence type="ECO:0000256" key="6">
    <source>
        <dbReference type="SAM" id="SignalP"/>
    </source>
</evidence>
<dbReference type="RefSeq" id="WP_203979609.1">
    <property type="nucleotide sequence ID" value="NZ_BAAAKY010000078.1"/>
</dbReference>
<dbReference type="PRINTS" id="PR00690">
    <property type="entry name" value="ADHESNFAMILY"/>
</dbReference>
<dbReference type="Gene3D" id="3.40.50.1980">
    <property type="entry name" value="Nitrogenase molybdenum iron protein domain"/>
    <property type="match status" value="2"/>
</dbReference>
<dbReference type="GO" id="GO:0046872">
    <property type="term" value="F:metal ion binding"/>
    <property type="evidence" value="ECO:0007669"/>
    <property type="project" value="UniProtKB-KW"/>
</dbReference>
<evidence type="ECO:0000256" key="4">
    <source>
        <dbReference type="ARBA" id="ARBA00022729"/>
    </source>
</evidence>
<feature type="signal peptide" evidence="6">
    <location>
        <begin position="1"/>
        <end position="21"/>
    </location>
</feature>
<dbReference type="Pfam" id="PF01297">
    <property type="entry name" value="ZnuA"/>
    <property type="match status" value="1"/>
</dbReference>
<evidence type="ECO:0000313" key="7">
    <source>
        <dbReference type="EMBL" id="GII50108.1"/>
    </source>
</evidence>
<dbReference type="EMBL" id="BOOQ01000048">
    <property type="protein sequence ID" value="GII50108.1"/>
    <property type="molecule type" value="Genomic_DNA"/>
</dbReference>
<organism evidence="7 8">
    <name type="scientific">Planotetraspora silvatica</name>
    <dbReference type="NCBI Taxonomy" id="234614"/>
    <lineage>
        <taxon>Bacteria</taxon>
        <taxon>Bacillati</taxon>
        <taxon>Actinomycetota</taxon>
        <taxon>Actinomycetes</taxon>
        <taxon>Streptosporangiales</taxon>
        <taxon>Streptosporangiaceae</taxon>
        <taxon>Planotetraspora</taxon>
    </lineage>
</organism>
<proteinExistence type="inferred from homology"/>
<dbReference type="PRINTS" id="PR00691">
    <property type="entry name" value="ADHESINB"/>
</dbReference>
<dbReference type="InterPro" id="IPR006129">
    <property type="entry name" value="AdhesinB"/>
</dbReference>
<comment type="similarity">
    <text evidence="5">Belongs to the bacterial solute-binding protein 9 family.</text>
</comment>
<dbReference type="PANTHER" id="PTHR42953">
    <property type="entry name" value="HIGH-AFFINITY ZINC UPTAKE SYSTEM PROTEIN ZNUA-RELATED"/>
    <property type="match status" value="1"/>
</dbReference>
<accession>A0A8J3URP1</accession>
<sequence length="320" mass="33184">MRSPLARSLPVAALVVMFAAACGSGSSSSSQSSGSPGAPQPLKVVATTTQVGDFARNVGGDKVVVQQILKPNVDPHDYEPSPADIQAIAEADVVVKNGVGLEKWLDQVITSAGFNGTIVDASQGVAIRQGDGSEEEAAGDPHIWHNPMNAKIMATNIEKAFAAEDAADASAYQANLAAYSAKVDALDADIAKKIDSIPVDSRKLVTNHDAFGYYIDRYKLTFVGSIIPSFDTSAELSGKQIADLVAKIKSTGVTAIFSESSLPPKTADAIGREAGVKVEAGEDSLYGDTLGPEGSAGATYLQMEEHNTDTIVTALKGSAT</sequence>
<dbReference type="InterPro" id="IPR006128">
    <property type="entry name" value="Lipoprotein_PsaA-like"/>
</dbReference>
<reference evidence="7" key="1">
    <citation type="submission" date="2021-01" db="EMBL/GenBank/DDBJ databases">
        <title>Whole genome shotgun sequence of Planotetraspora silvatica NBRC 100141.</title>
        <authorList>
            <person name="Komaki H."/>
            <person name="Tamura T."/>
        </authorList>
    </citation>
    <scope>NUCLEOTIDE SEQUENCE</scope>
    <source>
        <strain evidence="7">NBRC 100141</strain>
    </source>
</reference>
<dbReference type="GO" id="GO:0007155">
    <property type="term" value="P:cell adhesion"/>
    <property type="evidence" value="ECO:0007669"/>
    <property type="project" value="InterPro"/>
</dbReference>
<evidence type="ECO:0000256" key="2">
    <source>
        <dbReference type="ARBA" id="ARBA00022448"/>
    </source>
</evidence>
<keyword evidence="2 5" id="KW-0813">Transport</keyword>
<gene>
    <name evidence="7" type="ORF">Psi02_65320</name>
</gene>
<keyword evidence="4 6" id="KW-0732">Signal</keyword>
<protein>
    <submittedName>
        <fullName evidence="7">Metal ABC transporter substrate-binding protein</fullName>
    </submittedName>
</protein>
<dbReference type="InterPro" id="IPR050492">
    <property type="entry name" value="Bact_metal-bind_prot9"/>
</dbReference>
<dbReference type="GO" id="GO:0030313">
    <property type="term" value="C:cell envelope"/>
    <property type="evidence" value="ECO:0007669"/>
    <property type="project" value="UniProtKB-SubCell"/>
</dbReference>
<evidence type="ECO:0000256" key="5">
    <source>
        <dbReference type="RuleBase" id="RU003512"/>
    </source>
</evidence>
<keyword evidence="8" id="KW-1185">Reference proteome</keyword>
<dbReference type="Proteomes" id="UP000644610">
    <property type="component" value="Unassembled WGS sequence"/>
</dbReference>
<dbReference type="PROSITE" id="PS51257">
    <property type="entry name" value="PROKAR_LIPOPROTEIN"/>
    <property type="match status" value="1"/>
</dbReference>
<dbReference type="PANTHER" id="PTHR42953:SF1">
    <property type="entry name" value="METAL-BINDING PROTEIN HI_0362-RELATED"/>
    <property type="match status" value="1"/>
</dbReference>
<comment type="caution">
    <text evidence="7">The sequence shown here is derived from an EMBL/GenBank/DDBJ whole genome shotgun (WGS) entry which is preliminary data.</text>
</comment>
<evidence type="ECO:0000256" key="3">
    <source>
        <dbReference type="ARBA" id="ARBA00022723"/>
    </source>
</evidence>
<feature type="chain" id="PRO_5038853835" evidence="6">
    <location>
        <begin position="22"/>
        <end position="320"/>
    </location>
</feature>
<keyword evidence="3" id="KW-0479">Metal-binding</keyword>
<comment type="subcellular location">
    <subcellularLocation>
        <location evidence="1">Cell envelope</location>
    </subcellularLocation>
</comment>
<name>A0A8J3URP1_9ACTN</name>
<evidence type="ECO:0000313" key="8">
    <source>
        <dbReference type="Proteomes" id="UP000644610"/>
    </source>
</evidence>
<dbReference type="AlphaFoldDB" id="A0A8J3URP1"/>
<evidence type="ECO:0000256" key="1">
    <source>
        <dbReference type="ARBA" id="ARBA00004196"/>
    </source>
</evidence>
<dbReference type="SUPFAM" id="SSF53807">
    <property type="entry name" value="Helical backbone' metal receptor"/>
    <property type="match status" value="1"/>
</dbReference>